<keyword evidence="1" id="KW-1133">Transmembrane helix</keyword>
<evidence type="ECO:0000256" key="1">
    <source>
        <dbReference type="SAM" id="Phobius"/>
    </source>
</evidence>
<keyword evidence="1" id="KW-0472">Membrane</keyword>
<dbReference type="Proteomes" id="UP000178501">
    <property type="component" value="Unassembled WGS sequence"/>
</dbReference>
<reference evidence="2 3" key="1">
    <citation type="journal article" date="2016" name="Nat. Commun.">
        <title>Thousands of microbial genomes shed light on interconnected biogeochemical processes in an aquifer system.</title>
        <authorList>
            <person name="Anantharaman K."/>
            <person name="Brown C.T."/>
            <person name="Hug L.A."/>
            <person name="Sharon I."/>
            <person name="Castelle C.J."/>
            <person name="Probst A.J."/>
            <person name="Thomas B.C."/>
            <person name="Singh A."/>
            <person name="Wilkins M.J."/>
            <person name="Karaoz U."/>
            <person name="Brodie E.L."/>
            <person name="Williams K.H."/>
            <person name="Hubbard S.S."/>
            <person name="Banfield J.F."/>
        </authorList>
    </citation>
    <scope>NUCLEOTIDE SEQUENCE [LARGE SCALE GENOMIC DNA]</scope>
</reference>
<comment type="caution">
    <text evidence="2">The sequence shown here is derived from an EMBL/GenBank/DDBJ whole genome shotgun (WGS) entry which is preliminary data.</text>
</comment>
<evidence type="ECO:0000313" key="2">
    <source>
        <dbReference type="EMBL" id="OGY50263.1"/>
    </source>
</evidence>
<sequence length="534" mass="62488">MEFSRFTDKKHNKFYLLLGCFFLFSFYFSLHYYQIFYKGYPLEVGSTNLSLARNLYFQGRWSVEDNNNILLSSDLISQKGVKANDIGNKLTPIFYRYIFTLFGYNANLPVLASLFLWSISAVFIFLILYKLFSFPAAIFGFILDSFLPWFWVLSTYAGFYELAIFFFIGGLFLYFSNKNEKILLLAGIFFSFAILARNAFIISVFAILLFEFYQKRFSKKFIYLLLPILIIVGSSFIFDYINQSNVYFINDKNSYRIYSHLFPDPYTFHFNQAEYLNELKNNSAGDLADFLEMFGQKISWRQKLFTYYYSFQYYVKNFFRLPIFGGPFILFLMILGGYHLYFKNKKLLQLCLLWLLTWFIFLFFLRSSNYDHFAEIRFIVVALSAFGFYQLSLLIGNHWENKNKFTKSITVILVGLLLLQTLLVTKYVFGRQYDGETTMVVAYPMIKAINAGNIDSINDVIAVGKHPTIAGVLNYYTNKNIIYFSEETINKLIKNDKLSEAFKIYGVSRFIGYGNTLSNSINEATGISEIDYAR</sequence>
<feature type="transmembrane region" description="Helical" evidence="1">
    <location>
        <begin position="318"/>
        <end position="341"/>
    </location>
</feature>
<name>A0A1G1YD42_9BACT</name>
<accession>A0A1G1YD42</accession>
<feature type="transmembrane region" description="Helical" evidence="1">
    <location>
        <begin position="157"/>
        <end position="175"/>
    </location>
</feature>
<feature type="transmembrane region" description="Helical" evidence="1">
    <location>
        <begin position="221"/>
        <end position="241"/>
    </location>
</feature>
<feature type="transmembrane region" description="Helical" evidence="1">
    <location>
        <begin position="182"/>
        <end position="209"/>
    </location>
</feature>
<dbReference type="EMBL" id="MHIK01000064">
    <property type="protein sequence ID" value="OGY50263.1"/>
    <property type="molecule type" value="Genomic_DNA"/>
</dbReference>
<keyword evidence="1" id="KW-0812">Transmembrane</keyword>
<evidence type="ECO:0000313" key="3">
    <source>
        <dbReference type="Proteomes" id="UP000178501"/>
    </source>
</evidence>
<feature type="transmembrane region" description="Helical" evidence="1">
    <location>
        <begin position="347"/>
        <end position="365"/>
    </location>
</feature>
<organism evidence="2 3">
    <name type="scientific">Candidatus Buchananbacteria bacterium RIFCSPHIGHO2_02_FULL_45_11b</name>
    <dbReference type="NCBI Taxonomy" id="1797541"/>
    <lineage>
        <taxon>Bacteria</taxon>
        <taxon>Candidatus Buchananiibacteriota</taxon>
    </lineage>
</organism>
<feature type="transmembrane region" description="Helical" evidence="1">
    <location>
        <begin position="377"/>
        <end position="396"/>
    </location>
</feature>
<feature type="transmembrane region" description="Helical" evidence="1">
    <location>
        <begin position="408"/>
        <end position="429"/>
    </location>
</feature>
<gene>
    <name evidence="2" type="ORF">A3J65_04510</name>
</gene>
<dbReference type="AlphaFoldDB" id="A0A1G1YD42"/>
<proteinExistence type="predicted"/>
<protein>
    <recommendedName>
        <fullName evidence="4">Glycosyltransferase RgtA/B/C/D-like domain-containing protein</fullName>
    </recommendedName>
</protein>
<evidence type="ECO:0008006" key="4">
    <source>
        <dbReference type="Google" id="ProtNLM"/>
    </source>
</evidence>
<feature type="transmembrane region" description="Helical" evidence="1">
    <location>
        <begin position="14"/>
        <end position="33"/>
    </location>
</feature>